<dbReference type="PROSITE" id="PS50811">
    <property type="entry name" value="WRKY"/>
    <property type="match status" value="1"/>
</dbReference>
<evidence type="ECO:0000256" key="5">
    <source>
        <dbReference type="ARBA" id="ARBA00023242"/>
    </source>
</evidence>
<reference evidence="8" key="1">
    <citation type="journal article" date="2023" name="Plant J.">
        <title>Genome sequences and population genomics provide insights into the demographic history, inbreeding, and mutation load of two 'living fossil' tree species of Dipteronia.</title>
        <authorList>
            <person name="Feng Y."/>
            <person name="Comes H.P."/>
            <person name="Chen J."/>
            <person name="Zhu S."/>
            <person name="Lu R."/>
            <person name="Zhang X."/>
            <person name="Li P."/>
            <person name="Qiu J."/>
            <person name="Olsen K.M."/>
            <person name="Qiu Y."/>
        </authorList>
    </citation>
    <scope>NUCLEOTIDE SEQUENCE</scope>
    <source>
        <strain evidence="8">NBL</strain>
    </source>
</reference>
<evidence type="ECO:0000256" key="3">
    <source>
        <dbReference type="ARBA" id="ARBA00023125"/>
    </source>
</evidence>
<proteinExistence type="predicted"/>
<dbReference type="PANTHER" id="PTHR31429:SF97">
    <property type="entry name" value="WRKY TRANSCRIPTION FACTOR 36-RELATED"/>
    <property type="match status" value="1"/>
</dbReference>
<evidence type="ECO:0000313" key="8">
    <source>
        <dbReference type="EMBL" id="KAK3223160.1"/>
    </source>
</evidence>
<dbReference type="AlphaFoldDB" id="A0AAE0ASQ2"/>
<feature type="region of interest" description="Disordered" evidence="6">
    <location>
        <begin position="91"/>
        <end position="138"/>
    </location>
</feature>
<dbReference type="InterPro" id="IPR036576">
    <property type="entry name" value="WRKY_dom_sf"/>
</dbReference>
<keyword evidence="3" id="KW-0238">DNA-binding</keyword>
<organism evidence="8 9">
    <name type="scientific">Dipteronia sinensis</name>
    <dbReference type="NCBI Taxonomy" id="43782"/>
    <lineage>
        <taxon>Eukaryota</taxon>
        <taxon>Viridiplantae</taxon>
        <taxon>Streptophyta</taxon>
        <taxon>Embryophyta</taxon>
        <taxon>Tracheophyta</taxon>
        <taxon>Spermatophyta</taxon>
        <taxon>Magnoliopsida</taxon>
        <taxon>eudicotyledons</taxon>
        <taxon>Gunneridae</taxon>
        <taxon>Pentapetalae</taxon>
        <taxon>rosids</taxon>
        <taxon>malvids</taxon>
        <taxon>Sapindales</taxon>
        <taxon>Sapindaceae</taxon>
        <taxon>Hippocastanoideae</taxon>
        <taxon>Acereae</taxon>
        <taxon>Dipteronia</taxon>
    </lineage>
</organism>
<keyword evidence="4" id="KW-0804">Transcription</keyword>
<dbReference type="Gene3D" id="2.20.25.80">
    <property type="entry name" value="WRKY domain"/>
    <property type="match status" value="1"/>
</dbReference>
<dbReference type="InterPro" id="IPR003657">
    <property type="entry name" value="WRKY_dom"/>
</dbReference>
<dbReference type="Proteomes" id="UP001281410">
    <property type="component" value="Unassembled WGS sequence"/>
</dbReference>
<dbReference type="GO" id="GO:0043565">
    <property type="term" value="F:sequence-specific DNA binding"/>
    <property type="evidence" value="ECO:0007669"/>
    <property type="project" value="InterPro"/>
</dbReference>
<evidence type="ECO:0000256" key="6">
    <source>
        <dbReference type="SAM" id="MobiDB-lite"/>
    </source>
</evidence>
<dbReference type="EMBL" id="JANJYJ010000003">
    <property type="protein sequence ID" value="KAK3223160.1"/>
    <property type="molecule type" value="Genomic_DNA"/>
</dbReference>
<keyword evidence="9" id="KW-1185">Reference proteome</keyword>
<feature type="region of interest" description="Disordered" evidence="6">
    <location>
        <begin position="557"/>
        <end position="592"/>
    </location>
</feature>
<feature type="compositionally biased region" description="Basic and acidic residues" evidence="6">
    <location>
        <begin position="167"/>
        <end position="187"/>
    </location>
</feature>
<comment type="caution">
    <text evidence="8">The sequence shown here is derived from an EMBL/GenBank/DDBJ whole genome shotgun (WGS) entry which is preliminary data.</text>
</comment>
<accession>A0AAE0ASQ2</accession>
<feature type="domain" description="WRKY" evidence="7">
    <location>
        <begin position="234"/>
        <end position="300"/>
    </location>
</feature>
<dbReference type="GO" id="GO:0005634">
    <property type="term" value="C:nucleus"/>
    <property type="evidence" value="ECO:0007669"/>
    <property type="project" value="UniProtKB-SubCell"/>
</dbReference>
<gene>
    <name evidence="8" type="ORF">Dsin_010185</name>
</gene>
<keyword evidence="2" id="KW-0805">Transcription regulation</keyword>
<dbReference type="FunFam" id="2.20.25.80:FF:000002">
    <property type="entry name" value="probable WRKY transcription factor 31"/>
    <property type="match status" value="1"/>
</dbReference>
<evidence type="ECO:0000259" key="7">
    <source>
        <dbReference type="PROSITE" id="PS50811"/>
    </source>
</evidence>
<keyword evidence="5" id="KW-0539">Nucleus</keyword>
<evidence type="ECO:0000256" key="4">
    <source>
        <dbReference type="ARBA" id="ARBA00023163"/>
    </source>
</evidence>
<evidence type="ECO:0000256" key="1">
    <source>
        <dbReference type="ARBA" id="ARBA00004123"/>
    </source>
</evidence>
<protein>
    <recommendedName>
        <fullName evidence="7">WRKY domain-containing protein</fullName>
    </recommendedName>
</protein>
<dbReference type="Pfam" id="PF03106">
    <property type="entry name" value="WRKY"/>
    <property type="match status" value="1"/>
</dbReference>
<feature type="compositionally biased region" description="Polar residues" evidence="6">
    <location>
        <begin position="93"/>
        <end position="102"/>
    </location>
</feature>
<dbReference type="SMART" id="SM00774">
    <property type="entry name" value="WRKY"/>
    <property type="match status" value="1"/>
</dbReference>
<feature type="compositionally biased region" description="Polar residues" evidence="6">
    <location>
        <begin position="580"/>
        <end position="592"/>
    </location>
</feature>
<dbReference type="GO" id="GO:0003700">
    <property type="term" value="F:DNA-binding transcription factor activity"/>
    <property type="evidence" value="ECO:0007669"/>
    <property type="project" value="InterPro"/>
</dbReference>
<evidence type="ECO:0000313" key="9">
    <source>
        <dbReference type="Proteomes" id="UP001281410"/>
    </source>
</evidence>
<sequence>MEDTKENSLLAGDTFEEAGKKTMKHNGDHEEGVHTITQKGDLLKMAKAKMGELREENGRLKLLLAQMLKDYQSLQKNFLYIVKQEEANKKSTDTIFSSTPRQESTDQEEPGLISLSLGRGSSTEPNKKDEKKNQNFNGGRLLSLGLDLDYRFDQLINSSTSTEPADVDEKKKITSSEHSFHEDQLKEEEPIIETWPPPSKNIKTMRNGGRDHEDEQVMEQTHLKKARVSVRARCETTTMNDGCQWRKYGQKTAKGNPCPRAYYRCTVSPNCPVRKQVQRWVEDMSILITTYEGNHNHPLPISATAMASTTSAAASMLQCRSSTSQGLANSGLLDTSVSTSAAANFHGLNFTTENIYNARPHHQFYFPNNYSSISSSNYHPTITLDLTTAPTNYNSSSHFNRLISSSTSNLNFSSPSSSTNYNSLDQPYSSYMQMNNVLAPPPPPPPPHHHHQSTINAATTKVITSNPNFQSALAAAISSYIASKGAADDHQQNMIGISSSGDNNSGLNNLNKWVPVQVNSHESFPIMPAAAVYSTSSAQNRSSTGCASSFLNKLVSSNNNSQQQEAGNYNMSDVPEPSLPFSTSKSSDSGSP</sequence>
<evidence type="ECO:0000256" key="2">
    <source>
        <dbReference type="ARBA" id="ARBA00023015"/>
    </source>
</evidence>
<dbReference type="PANTHER" id="PTHR31429">
    <property type="entry name" value="WRKY TRANSCRIPTION FACTOR 36-RELATED"/>
    <property type="match status" value="1"/>
</dbReference>
<dbReference type="InterPro" id="IPR044810">
    <property type="entry name" value="WRKY_plant"/>
</dbReference>
<feature type="compositionally biased region" description="Polar residues" evidence="6">
    <location>
        <begin position="557"/>
        <end position="571"/>
    </location>
</feature>
<name>A0AAE0ASQ2_9ROSI</name>
<dbReference type="SUPFAM" id="SSF118290">
    <property type="entry name" value="WRKY DNA-binding domain"/>
    <property type="match status" value="1"/>
</dbReference>
<feature type="compositionally biased region" description="Low complexity" evidence="6">
    <location>
        <begin position="111"/>
        <end position="122"/>
    </location>
</feature>
<feature type="region of interest" description="Disordered" evidence="6">
    <location>
        <begin position="160"/>
        <end position="187"/>
    </location>
</feature>
<comment type="subcellular location">
    <subcellularLocation>
        <location evidence="1">Nucleus</location>
    </subcellularLocation>
</comment>